<evidence type="ECO:0000313" key="2">
    <source>
        <dbReference type="Proteomes" id="UP000250235"/>
    </source>
</evidence>
<dbReference type="Proteomes" id="UP000250235">
    <property type="component" value="Unassembled WGS sequence"/>
</dbReference>
<sequence length="62" mass="6698">MGNSRRLVAVSRVTSSVRGDEDVSRIGGGECHAPAICVHSSERWCKPLLYKGVASSFVNHQV</sequence>
<keyword evidence="2" id="KW-1185">Reference proteome</keyword>
<dbReference type="AlphaFoldDB" id="A0A2Z7D8B0"/>
<dbReference type="EMBL" id="KQ990357">
    <property type="protein sequence ID" value="KZV53488.1"/>
    <property type="molecule type" value="Genomic_DNA"/>
</dbReference>
<protein>
    <submittedName>
        <fullName evidence="1">Uncharacterized protein</fullName>
    </submittedName>
</protein>
<name>A0A2Z7D8B0_9LAMI</name>
<organism evidence="1 2">
    <name type="scientific">Dorcoceras hygrometricum</name>
    <dbReference type="NCBI Taxonomy" id="472368"/>
    <lineage>
        <taxon>Eukaryota</taxon>
        <taxon>Viridiplantae</taxon>
        <taxon>Streptophyta</taxon>
        <taxon>Embryophyta</taxon>
        <taxon>Tracheophyta</taxon>
        <taxon>Spermatophyta</taxon>
        <taxon>Magnoliopsida</taxon>
        <taxon>eudicotyledons</taxon>
        <taxon>Gunneridae</taxon>
        <taxon>Pentapetalae</taxon>
        <taxon>asterids</taxon>
        <taxon>lamiids</taxon>
        <taxon>Lamiales</taxon>
        <taxon>Gesneriaceae</taxon>
        <taxon>Didymocarpoideae</taxon>
        <taxon>Trichosporeae</taxon>
        <taxon>Loxocarpinae</taxon>
        <taxon>Dorcoceras</taxon>
    </lineage>
</organism>
<gene>
    <name evidence="1" type="ORF">F511_14854</name>
</gene>
<proteinExistence type="predicted"/>
<evidence type="ECO:0000313" key="1">
    <source>
        <dbReference type="EMBL" id="KZV53488.1"/>
    </source>
</evidence>
<accession>A0A2Z7D8B0</accession>
<reference evidence="1 2" key="1">
    <citation type="journal article" date="2015" name="Proc. Natl. Acad. Sci. U.S.A.">
        <title>The resurrection genome of Boea hygrometrica: A blueprint for survival of dehydration.</title>
        <authorList>
            <person name="Xiao L."/>
            <person name="Yang G."/>
            <person name="Zhang L."/>
            <person name="Yang X."/>
            <person name="Zhao S."/>
            <person name="Ji Z."/>
            <person name="Zhou Q."/>
            <person name="Hu M."/>
            <person name="Wang Y."/>
            <person name="Chen M."/>
            <person name="Xu Y."/>
            <person name="Jin H."/>
            <person name="Xiao X."/>
            <person name="Hu G."/>
            <person name="Bao F."/>
            <person name="Hu Y."/>
            <person name="Wan P."/>
            <person name="Li L."/>
            <person name="Deng X."/>
            <person name="Kuang T."/>
            <person name="Xiang C."/>
            <person name="Zhu J.K."/>
            <person name="Oliver M.J."/>
            <person name="He Y."/>
        </authorList>
    </citation>
    <scope>NUCLEOTIDE SEQUENCE [LARGE SCALE GENOMIC DNA]</scope>
    <source>
        <strain evidence="2">cv. XS01</strain>
    </source>
</reference>